<dbReference type="GO" id="GO:0005524">
    <property type="term" value="F:ATP binding"/>
    <property type="evidence" value="ECO:0007669"/>
    <property type="project" value="UniProtKB-KW"/>
</dbReference>
<evidence type="ECO:0000313" key="11">
    <source>
        <dbReference type="Proteomes" id="UP000436911"/>
    </source>
</evidence>
<dbReference type="FunFam" id="3.40.50.300:FF:000016">
    <property type="entry name" value="Oligopeptide ABC transporter ATP-binding component"/>
    <property type="match status" value="1"/>
</dbReference>
<reference evidence="9 11" key="1">
    <citation type="submission" date="2018-08" db="EMBL/GenBank/DDBJ databases">
        <title>Genome sequencing of Agrobacterium vitis strain ICMP 10754.</title>
        <authorList>
            <person name="Visnovsky S.B."/>
            <person name="Pitman A.R."/>
        </authorList>
    </citation>
    <scope>NUCLEOTIDE SEQUENCE [LARGE SCALE GENOMIC DNA]</scope>
    <source>
        <strain evidence="9 11">ICMP 10754</strain>
    </source>
</reference>
<keyword evidence="7" id="KW-0472">Membrane</keyword>
<dbReference type="OrthoDB" id="9815712at2"/>
<dbReference type="PROSITE" id="PS50893">
    <property type="entry name" value="ABC_TRANSPORTER_2"/>
    <property type="match status" value="1"/>
</dbReference>
<dbReference type="InterPro" id="IPR027417">
    <property type="entry name" value="P-loop_NTPase"/>
</dbReference>
<evidence type="ECO:0000259" key="8">
    <source>
        <dbReference type="PROSITE" id="PS50893"/>
    </source>
</evidence>
<evidence type="ECO:0000256" key="6">
    <source>
        <dbReference type="ARBA" id="ARBA00022840"/>
    </source>
</evidence>
<name>A0A368NN59_AGRVI</name>
<dbReference type="PANTHER" id="PTHR43297:SF2">
    <property type="entry name" value="DIPEPTIDE TRANSPORT ATP-BINDING PROTEIN DPPD"/>
    <property type="match status" value="1"/>
</dbReference>
<dbReference type="InterPro" id="IPR013563">
    <property type="entry name" value="Oligopep_ABC_C"/>
</dbReference>
<evidence type="ECO:0000256" key="2">
    <source>
        <dbReference type="ARBA" id="ARBA00005417"/>
    </source>
</evidence>
<dbReference type="GO" id="GO:0016887">
    <property type="term" value="F:ATP hydrolysis activity"/>
    <property type="evidence" value="ECO:0007669"/>
    <property type="project" value="InterPro"/>
</dbReference>
<dbReference type="RefSeq" id="WP_060720079.1">
    <property type="nucleotide sequence ID" value="NZ_JABFNP010000004.1"/>
</dbReference>
<dbReference type="Pfam" id="PF08352">
    <property type="entry name" value="oligo_HPY"/>
    <property type="match status" value="1"/>
</dbReference>
<dbReference type="InterPro" id="IPR003439">
    <property type="entry name" value="ABC_transporter-like_ATP-bd"/>
</dbReference>
<dbReference type="AlphaFoldDB" id="A0A368NN59"/>
<dbReference type="InterPro" id="IPR050388">
    <property type="entry name" value="ABC_Ni/Peptide_Import"/>
</dbReference>
<keyword evidence="6 10" id="KW-0067">ATP-binding</keyword>
<proteinExistence type="inferred from homology"/>
<reference evidence="10 12" key="2">
    <citation type="submission" date="2019-12" db="EMBL/GenBank/DDBJ databases">
        <title>Whole-genome sequencing of Allorhizobium vitis.</title>
        <authorList>
            <person name="Gan H.M."/>
            <person name="Szegedi E."/>
            <person name="Burr T."/>
            <person name="Savka M.A."/>
        </authorList>
    </citation>
    <scope>NUCLEOTIDE SEQUENCE [LARGE SCALE GENOMIC DNA]</scope>
    <source>
        <strain evidence="10 12">CG516</strain>
    </source>
</reference>
<dbReference type="PANTHER" id="PTHR43297">
    <property type="entry name" value="OLIGOPEPTIDE TRANSPORT ATP-BINDING PROTEIN APPD"/>
    <property type="match status" value="1"/>
</dbReference>
<dbReference type="Proteomes" id="UP000477951">
    <property type="component" value="Unassembled WGS sequence"/>
</dbReference>
<evidence type="ECO:0000313" key="12">
    <source>
        <dbReference type="Proteomes" id="UP000477951"/>
    </source>
</evidence>
<dbReference type="EMBL" id="QUSG01000033">
    <property type="protein sequence ID" value="KAA3519334.1"/>
    <property type="molecule type" value="Genomic_DNA"/>
</dbReference>
<dbReference type="GO" id="GO:0055085">
    <property type="term" value="P:transmembrane transport"/>
    <property type="evidence" value="ECO:0007669"/>
    <property type="project" value="UniProtKB-ARBA"/>
</dbReference>
<dbReference type="CDD" id="cd03257">
    <property type="entry name" value="ABC_NikE_OppD_transporters"/>
    <property type="match status" value="1"/>
</dbReference>
<dbReference type="NCBIfam" id="TIGR01727">
    <property type="entry name" value="oligo_HPY"/>
    <property type="match status" value="1"/>
</dbReference>
<dbReference type="SMART" id="SM00382">
    <property type="entry name" value="AAA"/>
    <property type="match status" value="1"/>
</dbReference>
<comment type="subcellular location">
    <subcellularLocation>
        <location evidence="1">Cell inner membrane</location>
        <topology evidence="1">Peripheral membrane protein</topology>
    </subcellularLocation>
</comment>
<dbReference type="Proteomes" id="UP000436911">
    <property type="component" value="Unassembled WGS sequence"/>
</dbReference>
<keyword evidence="5" id="KW-0547">Nucleotide-binding</keyword>
<accession>A0A368NN59</accession>
<dbReference type="GO" id="GO:0015833">
    <property type="term" value="P:peptide transport"/>
    <property type="evidence" value="ECO:0007669"/>
    <property type="project" value="InterPro"/>
</dbReference>
<dbReference type="GO" id="GO:0005886">
    <property type="term" value="C:plasma membrane"/>
    <property type="evidence" value="ECO:0007669"/>
    <property type="project" value="UniProtKB-SubCell"/>
</dbReference>
<dbReference type="InterPro" id="IPR003593">
    <property type="entry name" value="AAA+_ATPase"/>
</dbReference>
<keyword evidence="3" id="KW-0813">Transport</keyword>
<comment type="caution">
    <text evidence="10">The sequence shown here is derived from an EMBL/GenBank/DDBJ whole genome shotgun (WGS) entry which is preliminary data.</text>
</comment>
<feature type="domain" description="ABC transporter" evidence="8">
    <location>
        <begin position="8"/>
        <end position="261"/>
    </location>
</feature>
<dbReference type="InterPro" id="IPR017871">
    <property type="entry name" value="ABC_transporter-like_CS"/>
</dbReference>
<organism evidence="10 12">
    <name type="scientific">Agrobacterium vitis</name>
    <name type="common">Rhizobium vitis</name>
    <dbReference type="NCBI Taxonomy" id="373"/>
    <lineage>
        <taxon>Bacteria</taxon>
        <taxon>Pseudomonadati</taxon>
        <taxon>Pseudomonadota</taxon>
        <taxon>Alphaproteobacteria</taxon>
        <taxon>Hyphomicrobiales</taxon>
        <taxon>Rhizobiaceae</taxon>
        <taxon>Rhizobium/Agrobacterium group</taxon>
        <taxon>Agrobacterium</taxon>
    </lineage>
</organism>
<evidence type="ECO:0000256" key="4">
    <source>
        <dbReference type="ARBA" id="ARBA00022475"/>
    </source>
</evidence>
<evidence type="ECO:0000256" key="7">
    <source>
        <dbReference type="ARBA" id="ARBA00023136"/>
    </source>
</evidence>
<gene>
    <name evidence="9" type="ORF">DXT89_25970</name>
    <name evidence="10" type="ORF">GOZ90_25400</name>
</gene>
<keyword evidence="4" id="KW-1003">Cell membrane</keyword>
<dbReference type="EMBL" id="WPHR01000043">
    <property type="protein sequence ID" value="MUZ75993.1"/>
    <property type="molecule type" value="Genomic_DNA"/>
</dbReference>
<evidence type="ECO:0000313" key="9">
    <source>
        <dbReference type="EMBL" id="KAA3519334.1"/>
    </source>
</evidence>
<evidence type="ECO:0000256" key="1">
    <source>
        <dbReference type="ARBA" id="ARBA00004417"/>
    </source>
</evidence>
<evidence type="ECO:0000256" key="5">
    <source>
        <dbReference type="ARBA" id="ARBA00022741"/>
    </source>
</evidence>
<dbReference type="Gene3D" id="3.40.50.300">
    <property type="entry name" value="P-loop containing nucleotide triphosphate hydrolases"/>
    <property type="match status" value="1"/>
</dbReference>
<comment type="similarity">
    <text evidence="2">Belongs to the ABC transporter superfamily.</text>
</comment>
<protein>
    <submittedName>
        <fullName evidence="9">ABC transporter ATP-binding protein</fullName>
    </submittedName>
    <submittedName>
        <fullName evidence="10">ATP-binding cassette domain-containing protein</fullName>
    </submittedName>
</protein>
<sequence>MTQAPHLLEVKNLRTSFFTEDGEVKAVNDVSYHLDQGEVIAIVGESGCGKSITQLSVIQLVQSPPGKILGGEVIFDGQSLLEYKPKSKEMRAVRGAGIAMIFQEPMTSLNPVLTVGQQLSEVIMVHARVSKKQAWQRGIKALEAVGIPDPAARMKNYPFEMSGGMRQRVMIATAVACNSKVLIADEPTTALDVTTQAQVMELLLDLVNSHRKSLIIITHNLGLVSRYAKRVYVMYAGKIVESGTTEQLLTAPKHPYTQGLLNSMPKLEGNKNDDLVPIQGAPPRLNGLPDQCAFLPRCPAAQSRCTDSPFPPLRTVGAQGHTAACYLAEMDAGALITGVRT</sequence>
<dbReference type="Pfam" id="PF00005">
    <property type="entry name" value="ABC_tran"/>
    <property type="match status" value="1"/>
</dbReference>
<dbReference type="SUPFAM" id="SSF52540">
    <property type="entry name" value="P-loop containing nucleoside triphosphate hydrolases"/>
    <property type="match status" value="1"/>
</dbReference>
<dbReference type="PROSITE" id="PS00211">
    <property type="entry name" value="ABC_TRANSPORTER_1"/>
    <property type="match status" value="1"/>
</dbReference>
<dbReference type="GeneID" id="60684032"/>
<evidence type="ECO:0000256" key="3">
    <source>
        <dbReference type="ARBA" id="ARBA00022448"/>
    </source>
</evidence>
<evidence type="ECO:0000313" key="10">
    <source>
        <dbReference type="EMBL" id="MUZ75993.1"/>
    </source>
</evidence>